<dbReference type="InterPro" id="IPR015943">
    <property type="entry name" value="WD40/YVTN_repeat-like_dom_sf"/>
</dbReference>
<reference evidence="1 2" key="1">
    <citation type="submission" date="2019-10" db="EMBL/GenBank/DDBJ databases">
        <title>Rudanella paleaurantiibacter sp. nov., isolated from sludge.</title>
        <authorList>
            <person name="Xu S.Q."/>
        </authorList>
    </citation>
    <scope>NUCLEOTIDE SEQUENCE [LARGE SCALE GENOMIC DNA]</scope>
    <source>
        <strain evidence="1 2">HX-22-17</strain>
    </source>
</reference>
<dbReference type="Pfam" id="PF16819">
    <property type="entry name" value="DUF5074"/>
    <property type="match status" value="1"/>
</dbReference>
<dbReference type="InterPro" id="IPR011044">
    <property type="entry name" value="Quino_amine_DH_bsu"/>
</dbReference>
<name>A0A7J5U3M3_9BACT</name>
<accession>A0A7J5U3M3</accession>
<dbReference type="AlphaFoldDB" id="A0A7J5U3M3"/>
<dbReference type="EMBL" id="WELI01000002">
    <property type="protein sequence ID" value="KAB7732310.1"/>
    <property type="molecule type" value="Genomic_DNA"/>
</dbReference>
<proteinExistence type="predicted"/>
<dbReference type="PANTHER" id="PTHR47197">
    <property type="entry name" value="PROTEIN NIRF"/>
    <property type="match status" value="1"/>
</dbReference>
<keyword evidence="2" id="KW-1185">Reference proteome</keyword>
<dbReference type="Gene3D" id="2.130.10.10">
    <property type="entry name" value="YVTN repeat-like/Quinoprotein amine dehydrogenase"/>
    <property type="match status" value="1"/>
</dbReference>
<dbReference type="PANTHER" id="PTHR47197:SF3">
    <property type="entry name" value="DIHYDRO-HEME D1 DEHYDROGENASE"/>
    <property type="match status" value="1"/>
</dbReference>
<dbReference type="Proteomes" id="UP000488299">
    <property type="component" value="Unassembled WGS sequence"/>
</dbReference>
<dbReference type="SUPFAM" id="SSF50969">
    <property type="entry name" value="YVTN repeat-like/Quinoprotein amine dehydrogenase"/>
    <property type="match status" value="1"/>
</dbReference>
<gene>
    <name evidence="1" type="ORF">F5984_07380</name>
</gene>
<evidence type="ECO:0000313" key="2">
    <source>
        <dbReference type="Proteomes" id="UP000488299"/>
    </source>
</evidence>
<protein>
    <submittedName>
        <fullName evidence="1">DUF5074 domain-containing protein</fullName>
    </submittedName>
</protein>
<evidence type="ECO:0000313" key="1">
    <source>
        <dbReference type="EMBL" id="KAB7732310.1"/>
    </source>
</evidence>
<dbReference type="InterPro" id="IPR031815">
    <property type="entry name" value="DUF5074"/>
</dbReference>
<sequence>MALASALFVTACQTTDPEPSPYEQGVIVLNSGNFTDNNGTLSFVPRNSVTASTNIFQQANNRSLIGGMQGYTEIDGKGVILVDNSTAGQDKVEIVEVGTFKSLATLAAPDIENPRHVVQVAPNKAYISCWGATGDFSNFYPNPGYIAVVDLASRKVVKKITVSKGAERLVANGSEVLVGSDGGEKDLYVVDVTTDEVKQKITLGNNPRPIGLDANGQLWVYSANEMIRMNAQNKTVVNRMRVGNSTAKSPSHITFGPNRQNILFVYSFYDAADGYKQKGETYSFSINDTSIPATTPYINRLFSGLGVDPRDGTIYAGVTPSYKQSGFVLRFNPTTARLIDSVRVEIAPSGFYFR</sequence>
<dbReference type="InterPro" id="IPR051200">
    <property type="entry name" value="Host-pathogen_enzymatic-act"/>
</dbReference>
<organism evidence="1 2">
    <name type="scientific">Rudanella paleaurantiibacter</name>
    <dbReference type="NCBI Taxonomy" id="2614655"/>
    <lineage>
        <taxon>Bacteria</taxon>
        <taxon>Pseudomonadati</taxon>
        <taxon>Bacteroidota</taxon>
        <taxon>Cytophagia</taxon>
        <taxon>Cytophagales</taxon>
        <taxon>Cytophagaceae</taxon>
        <taxon>Rudanella</taxon>
    </lineage>
</organism>
<comment type="caution">
    <text evidence="1">The sequence shown here is derived from an EMBL/GenBank/DDBJ whole genome shotgun (WGS) entry which is preliminary data.</text>
</comment>